<feature type="transmembrane region" description="Helical" evidence="7">
    <location>
        <begin position="375"/>
        <end position="395"/>
    </location>
</feature>
<evidence type="ECO:0000256" key="3">
    <source>
        <dbReference type="ARBA" id="ARBA00022475"/>
    </source>
</evidence>
<feature type="transmembrane region" description="Helical" evidence="7">
    <location>
        <begin position="50"/>
        <end position="68"/>
    </location>
</feature>
<organism evidence="9 10">
    <name type="scientific">Motilibacter deserti</name>
    <dbReference type="NCBI Taxonomy" id="2714956"/>
    <lineage>
        <taxon>Bacteria</taxon>
        <taxon>Bacillati</taxon>
        <taxon>Actinomycetota</taxon>
        <taxon>Actinomycetes</taxon>
        <taxon>Motilibacterales</taxon>
        <taxon>Motilibacteraceae</taxon>
        <taxon>Motilibacter</taxon>
    </lineage>
</organism>
<keyword evidence="4 7" id="KW-0812">Transmembrane</keyword>
<keyword evidence="5 7" id="KW-1133">Transmembrane helix</keyword>
<proteinExistence type="predicted"/>
<keyword evidence="2" id="KW-0813">Transport</keyword>
<evidence type="ECO:0000256" key="1">
    <source>
        <dbReference type="ARBA" id="ARBA00004651"/>
    </source>
</evidence>
<evidence type="ECO:0000256" key="7">
    <source>
        <dbReference type="SAM" id="Phobius"/>
    </source>
</evidence>
<evidence type="ECO:0000259" key="8">
    <source>
        <dbReference type="PROSITE" id="PS50850"/>
    </source>
</evidence>
<dbReference type="PANTHER" id="PTHR23517">
    <property type="entry name" value="RESISTANCE PROTEIN MDTM, PUTATIVE-RELATED-RELATED"/>
    <property type="match status" value="1"/>
</dbReference>
<dbReference type="InterPro" id="IPR011701">
    <property type="entry name" value="MFS"/>
</dbReference>
<dbReference type="PROSITE" id="PS50850">
    <property type="entry name" value="MFS"/>
    <property type="match status" value="1"/>
</dbReference>
<evidence type="ECO:0000313" key="10">
    <source>
        <dbReference type="Proteomes" id="UP000800981"/>
    </source>
</evidence>
<protein>
    <submittedName>
        <fullName evidence="9">MFS transporter</fullName>
    </submittedName>
</protein>
<feature type="transmembrane region" description="Helical" evidence="7">
    <location>
        <begin position="145"/>
        <end position="164"/>
    </location>
</feature>
<sequence>MRDVLEPQAAATALRRLLWGRAVSAVGDGLWFTVWALYFTGVLGMSGTAVGAGMGVAAAAGLVAAVPLGALGDRYDPARVLLALTVARAAAMAAYLVVDGVVAFVAVTVAFVGLANGSSALRTALVAALVEDNAARVRALSAQRVAQHAGIAVGAGLGALVLAVDEPGAYRLAVAANVASYLVLAALTATLPAVPVPAPAAGGPARAAGMQAVLRDRAYLLVVGVTAVLSLCWAMLSTGLPLWVAGSTQLPLALSGAVVVLSSVGIAVLQIPAARVVRTPAQSARTALASGMALAVSCLLLASTASRGGPGAGAVVVLAALLHIAGEVGYVAAAWSLSVSLMREDARGAYQGAAESATAAVQVFGPGFFTLALGSLGAGGWVLGAAVFALAGLGVRPATRRAERTRAAVFAATPQLRRGLSAAGEPNLEA</sequence>
<evidence type="ECO:0000256" key="2">
    <source>
        <dbReference type="ARBA" id="ARBA00022448"/>
    </source>
</evidence>
<dbReference type="InterPro" id="IPR020846">
    <property type="entry name" value="MFS_dom"/>
</dbReference>
<accession>A0ABX0GYI5</accession>
<dbReference type="PANTHER" id="PTHR23517:SF2">
    <property type="entry name" value="MULTIDRUG RESISTANCE PROTEIN MDTH"/>
    <property type="match status" value="1"/>
</dbReference>
<comment type="caution">
    <text evidence="9">The sequence shown here is derived from an EMBL/GenBank/DDBJ whole genome shotgun (WGS) entry which is preliminary data.</text>
</comment>
<dbReference type="SUPFAM" id="SSF103473">
    <property type="entry name" value="MFS general substrate transporter"/>
    <property type="match status" value="1"/>
</dbReference>
<dbReference type="Gene3D" id="1.20.1250.20">
    <property type="entry name" value="MFS general substrate transporter like domains"/>
    <property type="match status" value="1"/>
</dbReference>
<evidence type="ECO:0000256" key="4">
    <source>
        <dbReference type="ARBA" id="ARBA00022692"/>
    </source>
</evidence>
<keyword evidence="3" id="KW-1003">Cell membrane</keyword>
<reference evidence="9 10" key="1">
    <citation type="submission" date="2020-03" db="EMBL/GenBank/DDBJ databases">
        <title>Two novel Motilibacter sp.</title>
        <authorList>
            <person name="Liu S."/>
        </authorList>
    </citation>
    <scope>NUCLEOTIDE SEQUENCE [LARGE SCALE GENOMIC DNA]</scope>
    <source>
        <strain evidence="9 10">E257</strain>
    </source>
</reference>
<feature type="transmembrane region" description="Helical" evidence="7">
    <location>
        <begin position="286"/>
        <end position="305"/>
    </location>
</feature>
<evidence type="ECO:0000256" key="5">
    <source>
        <dbReference type="ARBA" id="ARBA00022989"/>
    </source>
</evidence>
<feature type="domain" description="Major facilitator superfamily (MFS) profile" evidence="8">
    <location>
        <begin position="8"/>
        <end position="403"/>
    </location>
</feature>
<dbReference type="Pfam" id="PF07690">
    <property type="entry name" value="MFS_1"/>
    <property type="match status" value="1"/>
</dbReference>
<keyword evidence="10" id="KW-1185">Reference proteome</keyword>
<name>A0ABX0GYI5_9ACTN</name>
<dbReference type="EMBL" id="JAANNP010000087">
    <property type="protein sequence ID" value="NHC16062.1"/>
    <property type="molecule type" value="Genomic_DNA"/>
</dbReference>
<evidence type="ECO:0000256" key="6">
    <source>
        <dbReference type="ARBA" id="ARBA00023136"/>
    </source>
</evidence>
<gene>
    <name evidence="9" type="ORF">G9H71_19950</name>
</gene>
<feature type="transmembrane region" description="Helical" evidence="7">
    <location>
        <begin position="218"/>
        <end position="244"/>
    </location>
</feature>
<feature type="transmembrane region" description="Helical" evidence="7">
    <location>
        <begin position="250"/>
        <end position="274"/>
    </location>
</feature>
<evidence type="ECO:0000313" key="9">
    <source>
        <dbReference type="EMBL" id="NHC16062.1"/>
    </source>
</evidence>
<feature type="transmembrane region" description="Helical" evidence="7">
    <location>
        <begin position="18"/>
        <end position="38"/>
    </location>
</feature>
<dbReference type="InterPro" id="IPR036259">
    <property type="entry name" value="MFS_trans_sf"/>
</dbReference>
<comment type="subcellular location">
    <subcellularLocation>
        <location evidence="1">Cell membrane</location>
        <topology evidence="1">Multi-pass membrane protein</topology>
    </subcellularLocation>
</comment>
<dbReference type="Proteomes" id="UP000800981">
    <property type="component" value="Unassembled WGS sequence"/>
</dbReference>
<keyword evidence="6 7" id="KW-0472">Membrane</keyword>
<feature type="transmembrane region" description="Helical" evidence="7">
    <location>
        <begin position="170"/>
        <end position="197"/>
    </location>
</feature>
<dbReference type="InterPro" id="IPR050171">
    <property type="entry name" value="MFS_Transporters"/>
</dbReference>
<dbReference type="RefSeq" id="WP_166284537.1">
    <property type="nucleotide sequence ID" value="NZ_JAANNP010000087.1"/>
</dbReference>
<feature type="transmembrane region" description="Helical" evidence="7">
    <location>
        <begin position="311"/>
        <end position="337"/>
    </location>
</feature>